<dbReference type="GO" id="GO:0005886">
    <property type="term" value="C:plasma membrane"/>
    <property type="evidence" value="ECO:0007669"/>
    <property type="project" value="UniProtKB-SubCell"/>
</dbReference>
<keyword evidence="5 10" id="KW-0145">Chemotaxis</keyword>
<comment type="function">
    <text evidence="1 10">Controls the rotational direction of flagella during chemotaxis.</text>
</comment>
<protein>
    <recommendedName>
        <fullName evidence="10">Flagellar protein FliL</fullName>
    </recommendedName>
</protein>
<dbReference type="RefSeq" id="WP_021819308.1">
    <property type="nucleotide sequence ID" value="NZ_AVBC01000035.1"/>
</dbReference>
<keyword evidence="6" id="KW-0812">Transmembrane</keyword>
<keyword evidence="7 10" id="KW-0283">Flagellar rotation</keyword>
<evidence type="ECO:0000256" key="10">
    <source>
        <dbReference type="RuleBase" id="RU364125"/>
    </source>
</evidence>
<keyword evidence="10" id="KW-0997">Cell inner membrane</keyword>
<evidence type="ECO:0000256" key="6">
    <source>
        <dbReference type="ARBA" id="ARBA00022692"/>
    </source>
</evidence>
<dbReference type="EMBL" id="AVBC01000035">
    <property type="protein sequence ID" value="ERL50784.1"/>
    <property type="molecule type" value="Genomic_DNA"/>
</dbReference>
<evidence type="ECO:0000256" key="7">
    <source>
        <dbReference type="ARBA" id="ARBA00022779"/>
    </source>
</evidence>
<gene>
    <name evidence="11" type="ORF">BJB45_19505</name>
</gene>
<dbReference type="eggNOG" id="COG1580">
    <property type="taxonomic scope" value="Bacteria"/>
</dbReference>
<evidence type="ECO:0000313" key="12">
    <source>
        <dbReference type="Proteomes" id="UP000019113"/>
    </source>
</evidence>
<accession>W1N5J4</accession>
<dbReference type="Pfam" id="PF03748">
    <property type="entry name" value="FliL"/>
    <property type="match status" value="1"/>
</dbReference>
<dbReference type="KEGG" id="hhu:AR456_19675"/>
<evidence type="ECO:0000256" key="2">
    <source>
        <dbReference type="ARBA" id="ARBA00004162"/>
    </source>
</evidence>
<name>W1N5J4_9GAMM</name>
<dbReference type="PANTHER" id="PTHR35091">
    <property type="entry name" value="FLAGELLAR PROTEIN FLIL"/>
    <property type="match status" value="1"/>
</dbReference>
<comment type="similarity">
    <text evidence="3 10">Belongs to the FliL family.</text>
</comment>
<organism evidence="11 12">
    <name type="scientific">Halomonas huangheensis</name>
    <dbReference type="NCBI Taxonomy" id="1178482"/>
    <lineage>
        <taxon>Bacteria</taxon>
        <taxon>Pseudomonadati</taxon>
        <taxon>Pseudomonadota</taxon>
        <taxon>Gammaproteobacteria</taxon>
        <taxon>Oceanospirillales</taxon>
        <taxon>Halomonadaceae</taxon>
        <taxon>Halomonas</taxon>
    </lineage>
</organism>
<reference evidence="11 12" key="1">
    <citation type="submission" date="2013-08" db="EMBL/GenBank/DDBJ databases">
        <title>draft genome of Halomonas huanghegensis, strain BJGMM-B45T.</title>
        <authorList>
            <person name="Miao C."/>
            <person name="Wan Y."/>
            <person name="Jin W."/>
        </authorList>
    </citation>
    <scope>NUCLEOTIDE SEQUENCE [LARGE SCALE GENOMIC DNA]</scope>
    <source>
        <strain evidence="11 12">BJGMM-B45</strain>
    </source>
</reference>
<dbReference type="NCBIfam" id="NF005435">
    <property type="entry name" value="PRK07021.1"/>
    <property type="match status" value="1"/>
</dbReference>
<dbReference type="InterPro" id="IPR005503">
    <property type="entry name" value="FliL"/>
</dbReference>
<sequence>MARSRWLIWLLVVLVITASSAAAIAIYMLLNQSPGALAHAGEAQQDTAHTRAEPPVDPIYLKLEPFTVNLAEDNGGPRMLYMGITLQLGDQLSQQAIDRIRPQVRNRVVLMLSGRKAEDLVTPEGKQQLATDLTTGLSELLAENHSDVNISHVLFTEFIVQ</sequence>
<evidence type="ECO:0000256" key="8">
    <source>
        <dbReference type="ARBA" id="ARBA00022989"/>
    </source>
</evidence>
<evidence type="ECO:0000256" key="1">
    <source>
        <dbReference type="ARBA" id="ARBA00002254"/>
    </source>
</evidence>
<evidence type="ECO:0000256" key="5">
    <source>
        <dbReference type="ARBA" id="ARBA00022500"/>
    </source>
</evidence>
<comment type="subcellular location">
    <subcellularLocation>
        <location evidence="10">Cell inner membrane</location>
    </subcellularLocation>
    <subcellularLocation>
        <location evidence="2">Cell membrane</location>
        <topology evidence="2">Single-pass membrane protein</topology>
    </subcellularLocation>
</comment>
<dbReference type="GO" id="GO:0009425">
    <property type="term" value="C:bacterial-type flagellum basal body"/>
    <property type="evidence" value="ECO:0007669"/>
    <property type="project" value="InterPro"/>
</dbReference>
<evidence type="ECO:0000313" key="11">
    <source>
        <dbReference type="EMBL" id="ERL50784.1"/>
    </source>
</evidence>
<dbReference type="PATRIC" id="fig|1178482.3.peg.2356"/>
<proteinExistence type="inferred from homology"/>
<keyword evidence="9 10" id="KW-0472">Membrane</keyword>
<evidence type="ECO:0000256" key="3">
    <source>
        <dbReference type="ARBA" id="ARBA00008281"/>
    </source>
</evidence>
<evidence type="ECO:0000256" key="4">
    <source>
        <dbReference type="ARBA" id="ARBA00022475"/>
    </source>
</evidence>
<keyword evidence="4" id="KW-1003">Cell membrane</keyword>
<dbReference type="GO" id="GO:0071978">
    <property type="term" value="P:bacterial-type flagellum-dependent swarming motility"/>
    <property type="evidence" value="ECO:0007669"/>
    <property type="project" value="TreeGrafter"/>
</dbReference>
<dbReference type="Proteomes" id="UP000019113">
    <property type="component" value="Unassembled WGS sequence"/>
</dbReference>
<keyword evidence="8" id="KW-1133">Transmembrane helix</keyword>
<comment type="caution">
    <text evidence="11">The sequence shown here is derived from an EMBL/GenBank/DDBJ whole genome shotgun (WGS) entry which is preliminary data.</text>
</comment>
<evidence type="ECO:0000256" key="9">
    <source>
        <dbReference type="ARBA" id="ARBA00023136"/>
    </source>
</evidence>
<dbReference type="AlphaFoldDB" id="W1N5J4"/>
<keyword evidence="12" id="KW-1185">Reference proteome</keyword>
<dbReference type="OrthoDB" id="2087278at2"/>
<dbReference type="STRING" id="1178482.AR456_19675"/>
<dbReference type="GO" id="GO:0006935">
    <property type="term" value="P:chemotaxis"/>
    <property type="evidence" value="ECO:0007669"/>
    <property type="project" value="UniProtKB-KW"/>
</dbReference>
<dbReference type="PANTHER" id="PTHR35091:SF2">
    <property type="entry name" value="FLAGELLAR PROTEIN FLIL"/>
    <property type="match status" value="1"/>
</dbReference>